<keyword evidence="3 7" id="KW-0812">Transmembrane</keyword>
<evidence type="ECO:0000256" key="5">
    <source>
        <dbReference type="ARBA" id="ARBA00023136"/>
    </source>
</evidence>
<feature type="region of interest" description="Disordered" evidence="6">
    <location>
        <begin position="1"/>
        <end position="20"/>
    </location>
</feature>
<comment type="subcellular location">
    <subcellularLocation>
        <location evidence="1">Membrane</location>
        <topology evidence="1">Multi-pass membrane protein</topology>
    </subcellularLocation>
</comment>
<dbReference type="OrthoDB" id="6428174at2759"/>
<dbReference type="EMBL" id="DS268486">
    <property type="protein sequence ID" value="EFP10543.1"/>
    <property type="molecule type" value="Genomic_DNA"/>
</dbReference>
<evidence type="ECO:0000313" key="9">
    <source>
        <dbReference type="Proteomes" id="UP000008281"/>
    </source>
</evidence>
<feature type="transmembrane region" description="Helical" evidence="7">
    <location>
        <begin position="54"/>
        <end position="72"/>
    </location>
</feature>
<evidence type="ECO:0000256" key="4">
    <source>
        <dbReference type="ARBA" id="ARBA00022989"/>
    </source>
</evidence>
<dbReference type="GO" id="GO:0015095">
    <property type="term" value="F:magnesium ion transmembrane transporter activity"/>
    <property type="evidence" value="ECO:0007669"/>
    <property type="project" value="InterPro"/>
</dbReference>
<dbReference type="PANTHER" id="PTHR12570:SF92">
    <property type="entry name" value="SPICHTHYIN, ISOFORM B"/>
    <property type="match status" value="1"/>
</dbReference>
<evidence type="ECO:0000256" key="7">
    <source>
        <dbReference type="SAM" id="Phobius"/>
    </source>
</evidence>
<evidence type="ECO:0000313" key="8">
    <source>
        <dbReference type="EMBL" id="EFP10543.1"/>
    </source>
</evidence>
<protein>
    <submittedName>
        <fullName evidence="8">CRE-NIPA-1 protein</fullName>
    </submittedName>
</protein>
<dbReference type="Pfam" id="PF05653">
    <property type="entry name" value="Mg_trans_NIPA"/>
    <property type="match status" value="1"/>
</dbReference>
<evidence type="ECO:0000256" key="6">
    <source>
        <dbReference type="SAM" id="MobiDB-lite"/>
    </source>
</evidence>
<keyword evidence="9" id="KW-1185">Reference proteome</keyword>
<evidence type="ECO:0000256" key="1">
    <source>
        <dbReference type="ARBA" id="ARBA00004141"/>
    </source>
</evidence>
<gene>
    <name evidence="8" type="primary">Cre-nipa-1</name>
    <name evidence="8" type="ORF">CRE_29058</name>
</gene>
<reference evidence="8" key="1">
    <citation type="submission" date="2007-07" db="EMBL/GenBank/DDBJ databases">
        <title>PCAP assembly of the Caenorhabditis remanei genome.</title>
        <authorList>
            <consortium name="The Caenorhabditis remanei Sequencing Consortium"/>
            <person name="Wilson R.K."/>
        </authorList>
    </citation>
    <scope>NUCLEOTIDE SEQUENCE [LARGE SCALE GENOMIC DNA]</scope>
    <source>
        <strain evidence="8">PB4641</strain>
    </source>
</reference>
<feature type="transmembrane region" description="Helical" evidence="7">
    <location>
        <begin position="120"/>
        <end position="140"/>
    </location>
</feature>
<organism evidence="9">
    <name type="scientific">Caenorhabditis remanei</name>
    <name type="common">Caenorhabditis vulgaris</name>
    <dbReference type="NCBI Taxonomy" id="31234"/>
    <lineage>
        <taxon>Eukaryota</taxon>
        <taxon>Metazoa</taxon>
        <taxon>Ecdysozoa</taxon>
        <taxon>Nematoda</taxon>
        <taxon>Chromadorea</taxon>
        <taxon>Rhabditida</taxon>
        <taxon>Rhabditina</taxon>
        <taxon>Rhabditomorpha</taxon>
        <taxon>Rhabditoidea</taxon>
        <taxon>Rhabditidae</taxon>
        <taxon>Peloderinae</taxon>
        <taxon>Caenorhabditis</taxon>
    </lineage>
</organism>
<comment type="similarity">
    <text evidence="2">Belongs to the NIPA family.</text>
</comment>
<feature type="compositionally biased region" description="Polar residues" evidence="6">
    <location>
        <begin position="1"/>
        <end position="11"/>
    </location>
</feature>
<dbReference type="HOGENOM" id="CLU_1350028_0_0_1"/>
<dbReference type="InterPro" id="IPR008521">
    <property type="entry name" value="Mg_trans_NIPA"/>
</dbReference>
<dbReference type="PANTHER" id="PTHR12570">
    <property type="match status" value="1"/>
</dbReference>
<dbReference type="AlphaFoldDB" id="E3MWB3"/>
<evidence type="ECO:0000256" key="2">
    <source>
        <dbReference type="ARBA" id="ARBA00007230"/>
    </source>
</evidence>
<dbReference type="STRING" id="31234.E3MWB3"/>
<sequence length="203" mass="22001">MASTASSSNGFPTPADPSSIGSVNTLDEDIFRQIFTIFDDAILSSRMLNERLNLLGSIGCALCLLGSTVIVIHSPKEEEVGSMAELALKMKDAGFLIYVILIILATGFIVVYVAPRYGHSNILVYISVCSLIGSLSVLSVKGLGLAIKMQLFRDVNISLYQVQRLVSRPSASLANADFSSSSTNLVDDYCMRQSNSNRRMVYT</sequence>
<keyword evidence="5 7" id="KW-0472">Membrane</keyword>
<dbReference type="eggNOG" id="KOG2922">
    <property type="taxonomic scope" value="Eukaryota"/>
</dbReference>
<accession>E3MWB3</accession>
<feature type="transmembrane region" description="Helical" evidence="7">
    <location>
        <begin position="93"/>
        <end position="114"/>
    </location>
</feature>
<dbReference type="InParanoid" id="E3MWB3"/>
<keyword evidence="4 7" id="KW-1133">Transmembrane helix</keyword>
<dbReference type="Proteomes" id="UP000008281">
    <property type="component" value="Unassembled WGS sequence"/>
</dbReference>
<dbReference type="GO" id="GO:0016020">
    <property type="term" value="C:membrane"/>
    <property type="evidence" value="ECO:0007669"/>
    <property type="project" value="UniProtKB-SubCell"/>
</dbReference>
<dbReference type="FunCoup" id="E3MWB3">
    <property type="interactions" value="2439"/>
</dbReference>
<name>E3MWB3_CAERE</name>
<proteinExistence type="inferred from homology"/>
<evidence type="ECO:0000256" key="3">
    <source>
        <dbReference type="ARBA" id="ARBA00022692"/>
    </source>
</evidence>